<proteinExistence type="predicted"/>
<keyword evidence="1" id="KW-1133">Transmembrane helix</keyword>
<gene>
    <name evidence="3" type="ORF">EEDITHA_LOCUS17630</name>
</gene>
<feature type="domain" description="Cilia- and flagella-associated protein 69 ARM repeats" evidence="2">
    <location>
        <begin position="474"/>
        <end position="597"/>
    </location>
</feature>
<dbReference type="InterPro" id="IPR048732">
    <property type="entry name" value="CFA69"/>
</dbReference>
<dbReference type="PANTHER" id="PTHR14716">
    <property type="entry name" value="CILIA- AND FLAGELLA-ASSOCIATED PROTEIN 69"/>
    <property type="match status" value="1"/>
</dbReference>
<protein>
    <recommendedName>
        <fullName evidence="2">Cilia- and flagella-associated protein 69 ARM repeats domain-containing protein</fullName>
    </recommendedName>
</protein>
<feature type="transmembrane region" description="Helical" evidence="1">
    <location>
        <begin position="6"/>
        <end position="29"/>
    </location>
</feature>
<evidence type="ECO:0000259" key="2">
    <source>
        <dbReference type="Pfam" id="PF21049"/>
    </source>
</evidence>
<accession>A0AAU9UV62</accession>
<dbReference type="Pfam" id="PF21049">
    <property type="entry name" value="CFA69_ARM_rpt"/>
    <property type="match status" value="1"/>
</dbReference>
<organism evidence="3 4">
    <name type="scientific">Euphydryas editha</name>
    <name type="common">Edith's checkerspot</name>
    <dbReference type="NCBI Taxonomy" id="104508"/>
    <lineage>
        <taxon>Eukaryota</taxon>
        <taxon>Metazoa</taxon>
        <taxon>Ecdysozoa</taxon>
        <taxon>Arthropoda</taxon>
        <taxon>Hexapoda</taxon>
        <taxon>Insecta</taxon>
        <taxon>Pterygota</taxon>
        <taxon>Neoptera</taxon>
        <taxon>Endopterygota</taxon>
        <taxon>Lepidoptera</taxon>
        <taxon>Glossata</taxon>
        <taxon>Ditrysia</taxon>
        <taxon>Papilionoidea</taxon>
        <taxon>Nymphalidae</taxon>
        <taxon>Nymphalinae</taxon>
        <taxon>Euphydryas</taxon>
    </lineage>
</organism>
<name>A0AAU9UV62_EUPED</name>
<dbReference type="PANTHER" id="PTHR14716:SF0">
    <property type="entry name" value="CILIA- AND FLAGELLA-ASSOCIATED PROTEIN 69"/>
    <property type="match status" value="1"/>
</dbReference>
<dbReference type="Proteomes" id="UP001153954">
    <property type="component" value="Unassembled WGS sequence"/>
</dbReference>
<comment type="caution">
    <text evidence="3">The sequence shown here is derived from an EMBL/GenBank/DDBJ whole genome shotgun (WGS) entry which is preliminary data.</text>
</comment>
<evidence type="ECO:0000256" key="1">
    <source>
        <dbReference type="SAM" id="Phobius"/>
    </source>
</evidence>
<dbReference type="EMBL" id="CAKOGL010000026">
    <property type="protein sequence ID" value="CAH2103078.1"/>
    <property type="molecule type" value="Genomic_DNA"/>
</dbReference>
<evidence type="ECO:0000313" key="4">
    <source>
        <dbReference type="Proteomes" id="UP001153954"/>
    </source>
</evidence>
<reference evidence="3" key="1">
    <citation type="submission" date="2022-03" db="EMBL/GenBank/DDBJ databases">
        <authorList>
            <person name="Tunstrom K."/>
        </authorList>
    </citation>
    <scope>NUCLEOTIDE SEQUENCE</scope>
</reference>
<sequence>MLLFLYMGLLIIIFLPLSIIGVVGSLLVITEEDEMFELVARALTWQLSAGGEARGAGTARRQLVLGAARALMHTAPRMLALASSRRFPTFLQIALLLACDSDDYCIEMIKENIIENIFYRFNPYFPHDELPAYEFDPADPQDYNVKLGDSSINMATTLSLLLVLLQTLKNHLNVNPNCRAILPCPNYYAQRCFIWAYRFECRAREHRHERSALTVVAHALLHCFGDRLVAFSSLLMPDVMTLSVLTEIPRRRDWTGTVNFNTSQADVHFKKLLIHLCVDFLKILPANSFMVECRHWLLGLMFLLDPCLSPLRAHWSPALFAEIRKTGLQALVCTLPIIPQRLIQEYDIIRRVLWYIEWYSESPYELPTLYWSVRLLRAATRDRQESLEDLFNTHGVIILTYLCYTLLEQKRPPVERSQAVLALALRVLAETGEERSLRCCVYALRWPAAGCALAHRMLAVVLFALNNHLIITDRWLLSLLNFIWEAIVWNKEHRQTFVLKNGVYNLLDIIAMSKPAVQCLALALLCELARGGDAAAQLVTWRAGLAPSGTYPCVAKCGSSIACLLAAVFREECLSSGVLLDERGVIQNIDSPLQSLELRNEMNNLVYREAKSDRTPVCWPAADAAGSRASKAFALLQLLSEDLKHKVALADETYNLYKNIRLEPEDEVILVLCSHYLTIKLNETWVETKLQSPGLLKQDEIILDEFLEINKGWAEEIRRQQLDVLEKNHKKEAEEESTLYEFLRRVRLTSALDALREVRCAASSASAPRRARPTVAVAPSDSGASLVRTYRPPLDEQARSHFILIQYLTITALNTRVTKILVF</sequence>
<dbReference type="InterPro" id="IPR048733">
    <property type="entry name" value="CFA69_ARM_dom"/>
</dbReference>
<dbReference type="AlphaFoldDB" id="A0AAU9UV62"/>
<evidence type="ECO:0000313" key="3">
    <source>
        <dbReference type="EMBL" id="CAH2103078.1"/>
    </source>
</evidence>
<keyword evidence="4" id="KW-1185">Reference proteome</keyword>
<keyword evidence="1" id="KW-0812">Transmembrane</keyword>
<keyword evidence="1" id="KW-0472">Membrane</keyword>